<name>A0A7D6VAG1_9NOCA</name>
<dbReference type="KEGG" id="nhu:H0264_35600"/>
<evidence type="ECO:0000256" key="1">
    <source>
        <dbReference type="SAM" id="Phobius"/>
    </source>
</evidence>
<gene>
    <name evidence="2" type="ORF">H0264_35600</name>
</gene>
<keyword evidence="3" id="KW-1185">Reference proteome</keyword>
<keyword evidence="1" id="KW-1133">Transmembrane helix</keyword>
<keyword evidence="1" id="KW-0472">Membrane</keyword>
<feature type="transmembrane region" description="Helical" evidence="1">
    <location>
        <begin position="38"/>
        <end position="59"/>
    </location>
</feature>
<keyword evidence="1" id="KW-0812">Transmembrane</keyword>
<dbReference type="Proteomes" id="UP000515512">
    <property type="component" value="Chromosome"/>
</dbReference>
<dbReference type="EMBL" id="CP059399">
    <property type="protein sequence ID" value="QLY30391.1"/>
    <property type="molecule type" value="Genomic_DNA"/>
</dbReference>
<sequence>MSDRDPRKDPIQWFFNASLLVLFAAVALIVAIDLLSRIWVWLVVAGLVIGAVVLGIAIWKSRRRPW</sequence>
<protein>
    <submittedName>
        <fullName evidence="2">Uncharacterized protein</fullName>
    </submittedName>
</protein>
<evidence type="ECO:0000313" key="3">
    <source>
        <dbReference type="Proteomes" id="UP000515512"/>
    </source>
</evidence>
<proteinExistence type="predicted"/>
<dbReference type="RefSeq" id="WP_181581589.1">
    <property type="nucleotide sequence ID" value="NZ_CP059399.1"/>
</dbReference>
<dbReference type="AlphaFoldDB" id="A0A7D6VAG1"/>
<feature type="transmembrane region" description="Helical" evidence="1">
    <location>
        <begin position="12"/>
        <end position="32"/>
    </location>
</feature>
<accession>A0A7D6VAG1</accession>
<organism evidence="2 3">
    <name type="scientific">Nocardia huaxiensis</name>
    <dbReference type="NCBI Taxonomy" id="2755382"/>
    <lineage>
        <taxon>Bacteria</taxon>
        <taxon>Bacillati</taxon>
        <taxon>Actinomycetota</taxon>
        <taxon>Actinomycetes</taxon>
        <taxon>Mycobacteriales</taxon>
        <taxon>Nocardiaceae</taxon>
        <taxon>Nocardia</taxon>
    </lineage>
</organism>
<evidence type="ECO:0000313" key="2">
    <source>
        <dbReference type="EMBL" id="QLY30391.1"/>
    </source>
</evidence>
<reference evidence="2 3" key="1">
    <citation type="submission" date="2020-07" db="EMBL/GenBank/DDBJ databases">
        <authorList>
            <person name="Zhuang K."/>
            <person name="Ran Y."/>
        </authorList>
    </citation>
    <scope>NUCLEOTIDE SEQUENCE [LARGE SCALE GENOMIC DNA]</scope>
    <source>
        <strain evidence="2 3">WCH-YHL-001</strain>
    </source>
</reference>